<dbReference type="Proteomes" id="UP001325248">
    <property type="component" value="Chromosome"/>
</dbReference>
<accession>A0ABZ0UH02</accession>
<evidence type="ECO:0000313" key="2">
    <source>
        <dbReference type="Proteomes" id="UP001325248"/>
    </source>
</evidence>
<gene>
    <name evidence="1" type="ORF">BLCOC_36140</name>
</gene>
<name>A0ABZ0UH02_9FIRM</name>
<dbReference type="EMBL" id="CP136422">
    <property type="protein sequence ID" value="WPX75254.1"/>
    <property type="molecule type" value="Genomic_DNA"/>
</dbReference>
<organism evidence="1 2">
    <name type="scientific">Blautia producta</name>
    <dbReference type="NCBI Taxonomy" id="33035"/>
    <lineage>
        <taxon>Bacteria</taxon>
        <taxon>Bacillati</taxon>
        <taxon>Bacillota</taxon>
        <taxon>Clostridia</taxon>
        <taxon>Lachnospirales</taxon>
        <taxon>Lachnospiraceae</taxon>
        <taxon>Blautia</taxon>
    </lineage>
</organism>
<proteinExistence type="predicted"/>
<evidence type="ECO:0000313" key="1">
    <source>
        <dbReference type="EMBL" id="WPX75254.1"/>
    </source>
</evidence>
<protein>
    <submittedName>
        <fullName evidence="1">Uncharacterized protein</fullName>
    </submittedName>
</protein>
<sequence length="145" mass="17353">MTIYALSSQELSAEKLIVVIWGFYEMKEHILILNVLDSDETELPTRNLPQEAVTERIQDNTEPLEIWSALIFVPSTFLCEEDRRTAFHVSFILQFARGKRRGYFSALLQLRRKLVWTHQSWCKQNRLYSCWSYWRYSLLRHPEPL</sequence>
<reference evidence="1" key="1">
    <citation type="submission" date="2023-10" db="EMBL/GenBank/DDBJ databases">
        <title>Genome sequence of Blautia coccoides DSM 935.</title>
        <authorList>
            <person name="Boeer T."/>
            <person name="Bengelsdorf F.R."/>
            <person name="Daniel R."/>
            <person name="Poehlein A."/>
        </authorList>
    </citation>
    <scope>NUCLEOTIDE SEQUENCE [LARGE SCALE GENOMIC DNA]</scope>
    <source>
        <strain evidence="1">DSM 935</strain>
    </source>
</reference>
<keyword evidence="2" id="KW-1185">Reference proteome</keyword>